<evidence type="ECO:0000313" key="2">
    <source>
        <dbReference type="Proteomes" id="UP000515158"/>
    </source>
</evidence>
<dbReference type="InParanoid" id="A0A6P8Z976"/>
<dbReference type="AlphaFoldDB" id="A0A6P8Z976"/>
<proteinExistence type="predicted"/>
<dbReference type="OrthoDB" id="10527354at2759"/>
<keyword evidence="1" id="KW-0175">Coiled coil</keyword>
<organism evidence="3">
    <name type="scientific">Thrips palmi</name>
    <name type="common">Melon thrips</name>
    <dbReference type="NCBI Taxonomy" id="161013"/>
    <lineage>
        <taxon>Eukaryota</taxon>
        <taxon>Metazoa</taxon>
        <taxon>Ecdysozoa</taxon>
        <taxon>Arthropoda</taxon>
        <taxon>Hexapoda</taxon>
        <taxon>Insecta</taxon>
        <taxon>Pterygota</taxon>
        <taxon>Neoptera</taxon>
        <taxon>Paraneoptera</taxon>
        <taxon>Thysanoptera</taxon>
        <taxon>Terebrantia</taxon>
        <taxon>Thripoidea</taxon>
        <taxon>Thripidae</taxon>
        <taxon>Thrips</taxon>
    </lineage>
</organism>
<dbReference type="Proteomes" id="UP000515158">
    <property type="component" value="Unplaced"/>
</dbReference>
<dbReference type="Pfam" id="PF15497">
    <property type="entry name" value="SNAPC5"/>
    <property type="match status" value="1"/>
</dbReference>
<evidence type="ECO:0000256" key="1">
    <source>
        <dbReference type="SAM" id="Coils"/>
    </source>
</evidence>
<evidence type="ECO:0000313" key="3">
    <source>
        <dbReference type="RefSeq" id="XP_034247130.1"/>
    </source>
</evidence>
<reference evidence="3" key="1">
    <citation type="submission" date="2025-08" db="UniProtKB">
        <authorList>
            <consortium name="RefSeq"/>
        </authorList>
    </citation>
    <scope>IDENTIFICATION</scope>
    <source>
        <tissue evidence="3">Total insect</tissue>
    </source>
</reference>
<dbReference type="GO" id="GO:0006366">
    <property type="term" value="P:transcription by RNA polymerase II"/>
    <property type="evidence" value="ECO:0007669"/>
    <property type="project" value="InterPro"/>
</dbReference>
<dbReference type="GO" id="GO:0006384">
    <property type="term" value="P:transcription initiation at RNA polymerase III promoter"/>
    <property type="evidence" value="ECO:0007669"/>
    <property type="project" value="InterPro"/>
</dbReference>
<gene>
    <name evidence="3" type="primary">LOC117648623</name>
</gene>
<dbReference type="InterPro" id="IPR029138">
    <property type="entry name" value="SNAPC5"/>
</dbReference>
<dbReference type="GO" id="GO:0005634">
    <property type="term" value="C:nucleus"/>
    <property type="evidence" value="ECO:0007669"/>
    <property type="project" value="InterPro"/>
</dbReference>
<dbReference type="KEGG" id="tpal:117648623"/>
<sequence>MAETLGGSSKSLQLKRLIAQQRTLLQEKAALEQMLKNVQALRNKLKVEQIQLSSSLQAELGGSETYVEVPAESITVKTQDIVEEEKHITSNKPILDLKTDHFQRMFLGGTDNGEEEEDDDDSDDAIGCVQELMDEHELGFDDF</sequence>
<feature type="coiled-coil region" evidence="1">
    <location>
        <begin position="14"/>
        <end position="51"/>
    </location>
</feature>
<protein>
    <submittedName>
        <fullName evidence="3">Uncharacterized protein LOC117648623</fullName>
    </submittedName>
</protein>
<name>A0A6P8Z976_THRPL</name>
<dbReference type="RefSeq" id="XP_034247130.1">
    <property type="nucleotide sequence ID" value="XM_034391239.1"/>
</dbReference>
<accession>A0A6P8Z976</accession>
<keyword evidence="2" id="KW-1185">Reference proteome</keyword>
<dbReference type="GeneID" id="117648623"/>